<dbReference type="Gene3D" id="2.60.40.10">
    <property type="entry name" value="Immunoglobulins"/>
    <property type="match status" value="1"/>
</dbReference>
<dbReference type="InterPro" id="IPR032812">
    <property type="entry name" value="SbsA_Ig"/>
</dbReference>
<dbReference type="SUPFAM" id="SSF49452">
    <property type="entry name" value="Starch-binding domain-like"/>
    <property type="match status" value="1"/>
</dbReference>
<proteinExistence type="predicted"/>
<dbReference type="SUPFAM" id="SSF49464">
    <property type="entry name" value="Carboxypeptidase regulatory domain-like"/>
    <property type="match status" value="2"/>
</dbReference>
<sequence>MFSFASMSMRSGQMKATALAVLFIVLSAFFIQIASVQAVAPTFSVLSWKNGQLNMVLEFSEPVMRAAGGPLAATDFTVSGADAITISSVTHNPGSRRVILTLTGNLNNGNSLFDIACTASAIKNNANEFCATSTVAVYGGAADTAAPTIREVNKLDSTGLIVMFTEPIKASTAIAGNFTLATSAVGDTETVTFVGAFEDVAEVRATGATIGVGTGNTITVGAGVTDAVGNAITQATVTLLPSLLISEVKTASATNTNDEFIEIYNKGNAAFSVGATGSQILYLHVWDGTTDTSLPLTIFNSSIPANGFYLIGTSSYSGIAPVDARYPTTTANMVNTNGAVYISLSATADTSVIDTVGWGTSSKKEGTALSDITAGTSIERKGRFTSTSVLMATGGADVSAGNSHDSQNNTTDFVVQATPAAQNTFSAPEFAFGTSFNSGGDTNAPTVVDSFPSGSTTMVPAYLEKIGIDFSEQMNGSTITTTNVKLTVTGQSTNLCSTVDYTPGSSMGADVTCSIPSASLPLSIVSHTLTVTTGVQDSNGNALASDYTVVFTPSSGGTFVSTAPPGVVGSFPAPGSDTFPIGAQNIDVNFAGSMDTTTLTSSNITLSNVTAGTPVTLGAITARTIAQSNDAMSIDVSGVTFIASNTYRLTIGAAVRNASNVMLGTAKTIDFTVNSTVDSTGPRVIGSVPMASATAVPVGSTTIMISTDDALDSTTVTSSTVKLYQGSNVIPVSVSYNPGAKQIILTSSSAADADTVYTVKLSAASANPAVKNVSDIALQDTDGSANNSYEFSFTTGGADSTPPELIAARATQRNLAVTFSEPVSETDAENLSKWTLQSPTGTAVTLSALSGSTATYDPVSMTVNLSGFNLTAGNTFRISASGIFDLSGNTVNTAAAAVDGTVADEATVGSSLGPNSSFSGNTFDNPTGFSSVDFGFVPQPSVFPANNMAGFTSRYSVDVPISEQVRSTANSGKIVLTFPQGFDVTNAAKDANSPANNDANGPGPGTVAVNDVSVNILARTITVDFSVATRCATANTDPCVSGEEHDFLHFDLTDIKNTTVPRGYDTSGYTVDIKTMTSTTTLESLTSMPFFINSSGSNTLTVNLTAAGAESESGNVVVTAFSPATGEMTATSAAFSGGAAAATFNNLPSGDYQVWTQPVLTIASTDDYLGVSQPQSVSVTGNTSKALVFTATSGLTSVTVNVSGSTGKDVDVFASGENGFVVKRISSTTANQGVTLKLGNGRWRIGVGPHLPDSGGGAFIMPTAPDYTVSSDVDIQVSGATVTEASGTANDGIVAFTLATAAHPVVVEVRNSAGLPIADAGVFMDSANTQFHTFGKTGSDGKATLRSNAGSFRLGAFLFGAPSSQEISVVVDSEGLVYKDGNTTAVSSIVIKIGKGANAISGKVTDGTNAVSGASVFAFCTTGCTTSPGVNSMTGSNGTYTLYLGNGTWKIGAFLPGYGELTQQTVVVNSANQENINFSPTGQTFRTIAGTVCKKAEGGANCSGGTGLANANVFAYSPSGAGGNHTSTASDGTYSLRVPSGSDYVVEGFVPSMGQLPRKTGVNVSADNATGQDIVVDNPSTVTINVKNSGGTAVTIADMFVELEETTTKMRSFAPIRSASSTSISVPAGSYRVFAHSPGSSLTSSDVQSDDGATTVTSGVLTVNGNETIKIVLPTLRTITGQLTDGSAAVANAWVEYAITSTGVRVGAQTDSDGNYSVKLSDGSYQVNAYKPGIVLAPISKVVTANSTQDLTASTTPYTIAGTVLVSGSGVPNAFVRAERQGGGSAGVQTDATGAYSLSVNAGTWTVTAIVKGYAAANLAENVTITNASVTGKNITLSTAVTLKDPTIQSITPSTGGTVRDDNVGITLSIPANALGSSSSAGTLEIEETNNVYNTATTEVVGDGFEITMTDGGGTSVSSLDTDVSITKTYTKAELATEGLDTQVETDKLSFSYLDTTGAWISESTTITYLDASGDAIANPADNLSDVTSVRLTSSMDHFTVFGATIPTDGLAPAAPTGVSASLSGSNPVITWSAVTTNADSSAITDLLGYEVYRDTSLSGSFTTQVNVTDVTGTTYTDTSASNGQTYYYKVTAADNGGTESAKSSATSGVTKPSGSSGGGGGGFVNPTSITLTSPNGGESLAGGSNMAVKWTYGGNVTFVNLDYSTDGGTTWTSIVKNQTNAGSYTWKVPSVTASDVKVRIQAMNLTIVTASDTSNAVFSIVTSGVAAEPTSTTAVPGTGTYKLVPGAPALPANVAVHDLVKLADDGNPATQYDTAVYYVGSDGKRHAFPNEKVYRSWYCGFDKVRILSSDEIAALPLGLNITYHPAERMVKFQTDNRVFVVDVGGKLRWVKTEAVAQGLYGNLWNKQIDDIPDVFFRNYRFGSDIESVSEFVRSDVRKAVSFPSDSLNITGHSATVASSEACLANW</sequence>
<dbReference type="InterPro" id="IPR008969">
    <property type="entry name" value="CarboxyPept-like_regulatory"/>
</dbReference>
<evidence type="ECO:0000313" key="4">
    <source>
        <dbReference type="EMBL" id="KKW33116.1"/>
    </source>
</evidence>
<dbReference type="CDD" id="cd00063">
    <property type="entry name" value="FN3"/>
    <property type="match status" value="1"/>
</dbReference>
<gene>
    <name evidence="4" type="ORF">UY77_C0005G0006</name>
</gene>
<organism evidence="4 5">
    <name type="scientific">Candidatus Uhrbacteria bacterium GW2011_GWA2_53_10</name>
    <dbReference type="NCBI Taxonomy" id="1618980"/>
    <lineage>
        <taxon>Bacteria</taxon>
        <taxon>Candidatus Uhriibacteriota</taxon>
    </lineage>
</organism>
<feature type="domain" description="Fibronectin type-III" evidence="3">
    <location>
        <begin position="2012"/>
        <end position="2114"/>
    </location>
</feature>
<reference evidence="4 5" key="1">
    <citation type="journal article" date="2015" name="Nature">
        <title>rRNA introns, odd ribosomes, and small enigmatic genomes across a large radiation of phyla.</title>
        <authorList>
            <person name="Brown C.T."/>
            <person name="Hug L.A."/>
            <person name="Thomas B.C."/>
            <person name="Sharon I."/>
            <person name="Castelle C.J."/>
            <person name="Singh A."/>
            <person name="Wilkins M.J."/>
            <person name="Williams K.H."/>
            <person name="Banfield J.F."/>
        </authorList>
    </citation>
    <scope>NUCLEOTIDE SEQUENCE [LARGE SCALE GENOMIC DNA]</scope>
</reference>
<dbReference type="InterPro" id="IPR003961">
    <property type="entry name" value="FN3_dom"/>
</dbReference>
<dbReference type="PROSITE" id="PS50853">
    <property type="entry name" value="FN3"/>
    <property type="match status" value="1"/>
</dbReference>
<evidence type="ECO:0000259" key="3">
    <source>
        <dbReference type="PROSITE" id="PS50853"/>
    </source>
</evidence>
<dbReference type="InterPro" id="IPR013783">
    <property type="entry name" value="Ig-like_fold"/>
</dbReference>
<dbReference type="InterPro" id="IPR013784">
    <property type="entry name" value="Carb-bd-like_fold"/>
</dbReference>
<feature type="region of interest" description="Disordered" evidence="2">
    <location>
        <begin position="2099"/>
        <end position="2138"/>
    </location>
</feature>
<dbReference type="Pfam" id="PF13620">
    <property type="entry name" value="CarboxypepD_reg"/>
    <property type="match status" value="1"/>
</dbReference>
<dbReference type="Gene3D" id="2.60.40.1120">
    <property type="entry name" value="Carboxypeptidase-like, regulatory domain"/>
    <property type="match status" value="3"/>
</dbReference>
<evidence type="ECO:0000256" key="2">
    <source>
        <dbReference type="SAM" id="MobiDB-lite"/>
    </source>
</evidence>
<protein>
    <submittedName>
        <fullName evidence="4">Platelet binding protein GspB</fullName>
    </submittedName>
</protein>
<feature type="compositionally biased region" description="Polar residues" evidence="2">
    <location>
        <begin position="2126"/>
        <end position="2137"/>
    </location>
</feature>
<dbReference type="GO" id="GO:0030246">
    <property type="term" value="F:carbohydrate binding"/>
    <property type="evidence" value="ECO:0007669"/>
    <property type="project" value="InterPro"/>
</dbReference>
<comment type="caution">
    <text evidence="4">The sequence shown here is derived from an EMBL/GenBank/DDBJ whole genome shotgun (WGS) entry which is preliminary data.</text>
</comment>
<dbReference type="SUPFAM" id="SSF49265">
    <property type="entry name" value="Fibronectin type III"/>
    <property type="match status" value="1"/>
</dbReference>
<dbReference type="Proteomes" id="UP000034711">
    <property type="component" value="Unassembled WGS sequence"/>
</dbReference>
<accession>A0A0G1XQD7</accession>
<name>A0A0G1XQD7_9BACT</name>
<dbReference type="InterPro" id="IPR036116">
    <property type="entry name" value="FN3_sf"/>
</dbReference>
<evidence type="ECO:0000256" key="1">
    <source>
        <dbReference type="ARBA" id="ARBA00022729"/>
    </source>
</evidence>
<dbReference type="Pfam" id="PF13205">
    <property type="entry name" value="Big_5"/>
    <property type="match status" value="3"/>
</dbReference>
<dbReference type="EMBL" id="LCRI01000005">
    <property type="protein sequence ID" value="KKW33116.1"/>
    <property type="molecule type" value="Genomic_DNA"/>
</dbReference>
<evidence type="ECO:0000313" key="5">
    <source>
        <dbReference type="Proteomes" id="UP000034711"/>
    </source>
</evidence>
<feature type="compositionally biased region" description="Polar residues" evidence="2">
    <location>
        <begin position="2099"/>
        <end position="2113"/>
    </location>
</feature>
<keyword evidence="1" id="KW-0732">Signal</keyword>
<dbReference type="InterPro" id="IPR014755">
    <property type="entry name" value="Cu-Rt/internalin_Ig-like"/>
</dbReference>
<dbReference type="PATRIC" id="fig|1618980.3.peg.129"/>
<dbReference type="Gene3D" id="2.60.40.1220">
    <property type="match status" value="3"/>
</dbReference>